<proteinExistence type="predicted"/>
<dbReference type="EMBL" id="QZWG01000010">
    <property type="protein sequence ID" value="RZB85846.1"/>
    <property type="molecule type" value="Genomic_DNA"/>
</dbReference>
<organism evidence="1 2">
    <name type="scientific">Glycine soja</name>
    <name type="common">Wild soybean</name>
    <dbReference type="NCBI Taxonomy" id="3848"/>
    <lineage>
        <taxon>Eukaryota</taxon>
        <taxon>Viridiplantae</taxon>
        <taxon>Streptophyta</taxon>
        <taxon>Embryophyta</taxon>
        <taxon>Tracheophyta</taxon>
        <taxon>Spermatophyta</taxon>
        <taxon>Magnoliopsida</taxon>
        <taxon>eudicotyledons</taxon>
        <taxon>Gunneridae</taxon>
        <taxon>Pentapetalae</taxon>
        <taxon>rosids</taxon>
        <taxon>fabids</taxon>
        <taxon>Fabales</taxon>
        <taxon>Fabaceae</taxon>
        <taxon>Papilionoideae</taxon>
        <taxon>50 kb inversion clade</taxon>
        <taxon>NPAAA clade</taxon>
        <taxon>indigoferoid/millettioid clade</taxon>
        <taxon>Phaseoleae</taxon>
        <taxon>Glycine</taxon>
        <taxon>Glycine subgen. Soja</taxon>
    </lineage>
</organism>
<name>A0A445IIK0_GLYSO</name>
<sequence length="111" mass="12025">MGPTLNSNIYVISAWKGNYQIASLSPTNLVVVNRAAESIVLGFRVLYSFIPTWFAWLVCCPSFSSQSSTSSLFSSILSWGKSIGFLVGSTGNRRGLLLHVHSSLQPTGLVK</sequence>
<reference evidence="1 2" key="1">
    <citation type="submission" date="2018-09" db="EMBL/GenBank/DDBJ databases">
        <title>A high-quality reference genome of wild soybean provides a powerful tool to mine soybean genomes.</title>
        <authorList>
            <person name="Xie M."/>
            <person name="Chung C.Y.L."/>
            <person name="Li M.-W."/>
            <person name="Wong F.-L."/>
            <person name="Chan T.-F."/>
            <person name="Lam H.-M."/>
        </authorList>
    </citation>
    <scope>NUCLEOTIDE SEQUENCE [LARGE SCALE GENOMIC DNA]</scope>
    <source>
        <strain evidence="2">cv. W05</strain>
        <tissue evidence="1">Hypocotyl of etiolated seedlings</tissue>
    </source>
</reference>
<evidence type="ECO:0000313" key="1">
    <source>
        <dbReference type="EMBL" id="RZB85846.1"/>
    </source>
</evidence>
<dbReference type="AlphaFoldDB" id="A0A445IIK0"/>
<gene>
    <name evidence="1" type="ORF">D0Y65_026087</name>
</gene>
<dbReference type="Proteomes" id="UP000289340">
    <property type="component" value="Chromosome 10"/>
</dbReference>
<protein>
    <submittedName>
        <fullName evidence="1">Uncharacterized protein</fullName>
    </submittedName>
</protein>
<accession>A0A445IIK0</accession>
<keyword evidence="2" id="KW-1185">Reference proteome</keyword>
<evidence type="ECO:0000313" key="2">
    <source>
        <dbReference type="Proteomes" id="UP000289340"/>
    </source>
</evidence>
<comment type="caution">
    <text evidence="1">The sequence shown here is derived from an EMBL/GenBank/DDBJ whole genome shotgun (WGS) entry which is preliminary data.</text>
</comment>